<accession>A0ABW0ZQE8</accession>
<protein>
    <submittedName>
        <fullName evidence="8">PLP-dependent aminotransferase family protein</fullName>
    </submittedName>
</protein>
<comment type="similarity">
    <text evidence="1">In the C-terminal section; belongs to the class-I pyridoxal-phosphate-dependent aminotransferase family.</text>
</comment>
<dbReference type="Pfam" id="PF00392">
    <property type="entry name" value="GntR"/>
    <property type="match status" value="1"/>
</dbReference>
<keyword evidence="8" id="KW-0032">Aminotransferase</keyword>
<keyword evidence="2" id="KW-0663">Pyridoxal phosphate</keyword>
<dbReference type="PRINTS" id="PR00035">
    <property type="entry name" value="HTHGNTR"/>
</dbReference>
<reference evidence="9" key="1">
    <citation type="journal article" date="2019" name="Int. J. Syst. Evol. Microbiol.">
        <title>The Global Catalogue of Microorganisms (GCM) 10K type strain sequencing project: providing services to taxonomists for standard genome sequencing and annotation.</title>
        <authorList>
            <consortium name="The Broad Institute Genomics Platform"/>
            <consortium name="The Broad Institute Genome Sequencing Center for Infectious Disease"/>
            <person name="Wu L."/>
            <person name="Ma J."/>
        </authorList>
    </citation>
    <scope>NUCLEOTIDE SEQUENCE [LARGE SCALE GENOMIC DNA]</scope>
    <source>
        <strain evidence="9">YIM 94188</strain>
    </source>
</reference>
<dbReference type="CDD" id="cd00609">
    <property type="entry name" value="AAT_like"/>
    <property type="match status" value="1"/>
</dbReference>
<dbReference type="PROSITE" id="PS50949">
    <property type="entry name" value="HTH_GNTR"/>
    <property type="match status" value="1"/>
</dbReference>
<dbReference type="CDD" id="cd07377">
    <property type="entry name" value="WHTH_GntR"/>
    <property type="match status" value="1"/>
</dbReference>
<evidence type="ECO:0000256" key="6">
    <source>
        <dbReference type="SAM" id="MobiDB-lite"/>
    </source>
</evidence>
<dbReference type="InterPro" id="IPR015421">
    <property type="entry name" value="PyrdxlP-dep_Trfase_major"/>
</dbReference>
<dbReference type="InterPro" id="IPR036390">
    <property type="entry name" value="WH_DNA-bd_sf"/>
</dbReference>
<dbReference type="InterPro" id="IPR004839">
    <property type="entry name" value="Aminotransferase_I/II_large"/>
</dbReference>
<dbReference type="PANTHER" id="PTHR46577">
    <property type="entry name" value="HTH-TYPE TRANSCRIPTIONAL REGULATORY PROTEIN GABR"/>
    <property type="match status" value="1"/>
</dbReference>
<dbReference type="InterPro" id="IPR051446">
    <property type="entry name" value="HTH_trans_reg/aminotransferase"/>
</dbReference>
<sequence>MTGTDFLQLDPADAPTSGMATWLSGAVREAIADGRLAVGAPLPSTRVLAEQLGVSRGVVVDAYQRLVDEGLLAGRRGAGTTVQARPLREPAGAPRRAAAPARVVADLSPGLPDLSAFPRAAWARAERTALAEASSADLGYGDPRGMTALREALAGWLARTRGIRAHPDEVLVVAGVSQALALLAKVLTERGVTRIGFEDPGSRGARIHLERWGLQPVRVPVDADGLDVGALARTGVDAVLVTPAHQFPTGTVLGPDRRRALVDWARAEQGRLVLEDDYDAEHRYDRPPVAAMHGLAPDRVVHLGSVSKSLAPAIRLGWLLAPEPLHRELVEARYWLDLASPSLPQLALAHLITSGAFERHLRLVRARHRERRDALLAALAEHLPQAEVHGVAAGLHLLVTLPDAVDDVAVVERARDVGIVVHALSSHRTGDGPAGFVLGYAATPAGRMRQAVATIASLVRQLTVSESQS</sequence>
<dbReference type="GO" id="GO:0008483">
    <property type="term" value="F:transaminase activity"/>
    <property type="evidence" value="ECO:0007669"/>
    <property type="project" value="UniProtKB-KW"/>
</dbReference>
<keyword evidence="8" id="KW-0808">Transferase</keyword>
<dbReference type="EMBL" id="JBHSNS010000010">
    <property type="protein sequence ID" value="MFC5730710.1"/>
    <property type="molecule type" value="Genomic_DNA"/>
</dbReference>
<feature type="compositionally biased region" description="Low complexity" evidence="6">
    <location>
        <begin position="89"/>
        <end position="98"/>
    </location>
</feature>
<evidence type="ECO:0000256" key="5">
    <source>
        <dbReference type="ARBA" id="ARBA00023163"/>
    </source>
</evidence>
<dbReference type="Pfam" id="PF00155">
    <property type="entry name" value="Aminotran_1_2"/>
    <property type="match status" value="1"/>
</dbReference>
<dbReference type="InterPro" id="IPR036388">
    <property type="entry name" value="WH-like_DNA-bd_sf"/>
</dbReference>
<evidence type="ECO:0000313" key="8">
    <source>
        <dbReference type="EMBL" id="MFC5730710.1"/>
    </source>
</evidence>
<keyword evidence="9" id="KW-1185">Reference proteome</keyword>
<feature type="region of interest" description="Disordered" evidence="6">
    <location>
        <begin position="79"/>
        <end position="98"/>
    </location>
</feature>
<keyword evidence="4" id="KW-0238">DNA-binding</keyword>
<feature type="domain" description="HTH gntR-type" evidence="7">
    <location>
        <begin position="17"/>
        <end position="85"/>
    </location>
</feature>
<gene>
    <name evidence="8" type="ORF">ACFPQB_17445</name>
</gene>
<evidence type="ECO:0000313" key="9">
    <source>
        <dbReference type="Proteomes" id="UP001596072"/>
    </source>
</evidence>
<proteinExistence type="inferred from homology"/>
<dbReference type="SUPFAM" id="SSF46785">
    <property type="entry name" value="Winged helix' DNA-binding domain"/>
    <property type="match status" value="1"/>
</dbReference>
<comment type="caution">
    <text evidence="8">The sequence shown here is derived from an EMBL/GenBank/DDBJ whole genome shotgun (WGS) entry which is preliminary data.</text>
</comment>
<name>A0ABW0ZQE8_9ACTN</name>
<dbReference type="SMART" id="SM00345">
    <property type="entry name" value="HTH_GNTR"/>
    <property type="match status" value="1"/>
</dbReference>
<evidence type="ECO:0000256" key="4">
    <source>
        <dbReference type="ARBA" id="ARBA00023125"/>
    </source>
</evidence>
<evidence type="ECO:0000256" key="1">
    <source>
        <dbReference type="ARBA" id="ARBA00005384"/>
    </source>
</evidence>
<evidence type="ECO:0000259" key="7">
    <source>
        <dbReference type="PROSITE" id="PS50949"/>
    </source>
</evidence>
<evidence type="ECO:0000256" key="3">
    <source>
        <dbReference type="ARBA" id="ARBA00023015"/>
    </source>
</evidence>
<dbReference type="PANTHER" id="PTHR46577:SF1">
    <property type="entry name" value="HTH-TYPE TRANSCRIPTIONAL REGULATORY PROTEIN GABR"/>
    <property type="match status" value="1"/>
</dbReference>
<keyword evidence="3" id="KW-0805">Transcription regulation</keyword>
<dbReference type="SUPFAM" id="SSF53383">
    <property type="entry name" value="PLP-dependent transferases"/>
    <property type="match status" value="1"/>
</dbReference>
<dbReference type="Gene3D" id="3.40.640.10">
    <property type="entry name" value="Type I PLP-dependent aspartate aminotransferase-like (Major domain)"/>
    <property type="match status" value="1"/>
</dbReference>
<dbReference type="Gene3D" id="1.10.10.10">
    <property type="entry name" value="Winged helix-like DNA-binding domain superfamily/Winged helix DNA-binding domain"/>
    <property type="match status" value="1"/>
</dbReference>
<dbReference type="RefSeq" id="WP_378527532.1">
    <property type="nucleotide sequence ID" value="NZ_JBHSNS010000010.1"/>
</dbReference>
<dbReference type="InterPro" id="IPR000524">
    <property type="entry name" value="Tscrpt_reg_HTH_GntR"/>
</dbReference>
<evidence type="ECO:0000256" key="2">
    <source>
        <dbReference type="ARBA" id="ARBA00022898"/>
    </source>
</evidence>
<dbReference type="Proteomes" id="UP001596072">
    <property type="component" value="Unassembled WGS sequence"/>
</dbReference>
<organism evidence="8 9">
    <name type="scientific">Nocardioides vastitatis</name>
    <dbReference type="NCBI Taxonomy" id="2568655"/>
    <lineage>
        <taxon>Bacteria</taxon>
        <taxon>Bacillati</taxon>
        <taxon>Actinomycetota</taxon>
        <taxon>Actinomycetes</taxon>
        <taxon>Propionibacteriales</taxon>
        <taxon>Nocardioidaceae</taxon>
        <taxon>Nocardioides</taxon>
    </lineage>
</organism>
<dbReference type="InterPro" id="IPR015424">
    <property type="entry name" value="PyrdxlP-dep_Trfase"/>
</dbReference>
<keyword evidence="5" id="KW-0804">Transcription</keyword>